<keyword evidence="2" id="KW-0418">Kinase</keyword>
<gene>
    <name evidence="2" type="ORF">HOLleu_04135</name>
</gene>
<dbReference type="InterPro" id="IPR050122">
    <property type="entry name" value="RTK"/>
</dbReference>
<keyword evidence="2" id="KW-0472">Membrane</keyword>
<keyword evidence="3" id="KW-1185">Reference proteome</keyword>
<dbReference type="PRINTS" id="PR00109">
    <property type="entry name" value="TYRKINASE"/>
</dbReference>
<dbReference type="InterPro" id="IPR000719">
    <property type="entry name" value="Prot_kinase_dom"/>
</dbReference>
<dbReference type="Pfam" id="PF07714">
    <property type="entry name" value="PK_Tyr_Ser-Thr"/>
    <property type="match status" value="1"/>
</dbReference>
<dbReference type="SMART" id="SM00219">
    <property type="entry name" value="TyrKc"/>
    <property type="match status" value="1"/>
</dbReference>
<dbReference type="GO" id="GO:0007169">
    <property type="term" value="P:cell surface receptor protein tyrosine kinase signaling pathway"/>
    <property type="evidence" value="ECO:0007669"/>
    <property type="project" value="TreeGrafter"/>
</dbReference>
<keyword evidence="2" id="KW-0812">Transmembrane</keyword>
<dbReference type="AlphaFoldDB" id="A0A9Q1CSI8"/>
<proteinExistence type="predicted"/>
<keyword evidence="2" id="KW-0675">Receptor</keyword>
<protein>
    <submittedName>
        <fullName evidence="2">Tyrosine-protein kinase transmembrane receptor Ror</fullName>
    </submittedName>
</protein>
<dbReference type="PROSITE" id="PS50011">
    <property type="entry name" value="PROTEIN_KINASE_DOM"/>
    <property type="match status" value="1"/>
</dbReference>
<sequence length="160" mass="18211">MLRNFEKRGVSQTNFIERSGRLATEGDSKLELTKFALDIAEGMSFLLNQKLCHPALNAKKVLIDQSGTCKLYDFISTEIARDKLIDILQRKSPPLAWLPPEAVFLRQYFLQSDVWSFAVVLWEIYSLGDIPYKGLTTEEIENEIRNERCLSQPVNCPGGV</sequence>
<dbReference type="SUPFAM" id="SSF56112">
    <property type="entry name" value="Protein kinase-like (PK-like)"/>
    <property type="match status" value="1"/>
</dbReference>
<accession>A0A9Q1CSI8</accession>
<dbReference type="InterPro" id="IPR011009">
    <property type="entry name" value="Kinase-like_dom_sf"/>
</dbReference>
<dbReference type="GO" id="GO:0043235">
    <property type="term" value="C:receptor complex"/>
    <property type="evidence" value="ECO:0007669"/>
    <property type="project" value="TreeGrafter"/>
</dbReference>
<dbReference type="EMBL" id="JAIZAY010000001">
    <property type="protein sequence ID" value="KAJ8050797.1"/>
    <property type="molecule type" value="Genomic_DNA"/>
</dbReference>
<dbReference type="GO" id="GO:0004714">
    <property type="term" value="F:transmembrane receptor protein tyrosine kinase activity"/>
    <property type="evidence" value="ECO:0007669"/>
    <property type="project" value="TreeGrafter"/>
</dbReference>
<dbReference type="Gene3D" id="1.10.510.10">
    <property type="entry name" value="Transferase(Phosphotransferase) domain 1"/>
    <property type="match status" value="1"/>
</dbReference>
<dbReference type="PANTHER" id="PTHR24416:SF611">
    <property type="entry name" value="TYROSINE-PROTEIN KINASE TRANSMEMBRANE RECEPTOR ROR"/>
    <property type="match status" value="1"/>
</dbReference>
<dbReference type="GO" id="GO:0005886">
    <property type="term" value="C:plasma membrane"/>
    <property type="evidence" value="ECO:0007669"/>
    <property type="project" value="TreeGrafter"/>
</dbReference>
<feature type="domain" description="Protein kinase" evidence="1">
    <location>
        <begin position="1"/>
        <end position="160"/>
    </location>
</feature>
<dbReference type="OrthoDB" id="4062651at2759"/>
<dbReference type="Proteomes" id="UP001152320">
    <property type="component" value="Chromosome 1"/>
</dbReference>
<organism evidence="2 3">
    <name type="scientific">Holothuria leucospilota</name>
    <name type="common">Black long sea cucumber</name>
    <name type="synonym">Mertensiothuria leucospilota</name>
    <dbReference type="NCBI Taxonomy" id="206669"/>
    <lineage>
        <taxon>Eukaryota</taxon>
        <taxon>Metazoa</taxon>
        <taxon>Echinodermata</taxon>
        <taxon>Eleutherozoa</taxon>
        <taxon>Echinozoa</taxon>
        <taxon>Holothuroidea</taxon>
        <taxon>Aspidochirotacea</taxon>
        <taxon>Aspidochirotida</taxon>
        <taxon>Holothuriidae</taxon>
        <taxon>Holothuria</taxon>
    </lineage>
</organism>
<dbReference type="PANTHER" id="PTHR24416">
    <property type="entry name" value="TYROSINE-PROTEIN KINASE RECEPTOR"/>
    <property type="match status" value="1"/>
</dbReference>
<dbReference type="InterPro" id="IPR020635">
    <property type="entry name" value="Tyr_kinase_cat_dom"/>
</dbReference>
<comment type="caution">
    <text evidence="2">The sequence shown here is derived from an EMBL/GenBank/DDBJ whole genome shotgun (WGS) entry which is preliminary data.</text>
</comment>
<evidence type="ECO:0000313" key="3">
    <source>
        <dbReference type="Proteomes" id="UP001152320"/>
    </source>
</evidence>
<dbReference type="GO" id="GO:0005524">
    <property type="term" value="F:ATP binding"/>
    <property type="evidence" value="ECO:0007669"/>
    <property type="project" value="InterPro"/>
</dbReference>
<name>A0A9Q1CSI8_HOLLE</name>
<evidence type="ECO:0000313" key="2">
    <source>
        <dbReference type="EMBL" id="KAJ8050797.1"/>
    </source>
</evidence>
<evidence type="ECO:0000259" key="1">
    <source>
        <dbReference type="PROSITE" id="PS50011"/>
    </source>
</evidence>
<dbReference type="InterPro" id="IPR001245">
    <property type="entry name" value="Ser-Thr/Tyr_kinase_cat_dom"/>
</dbReference>
<reference evidence="2" key="1">
    <citation type="submission" date="2021-10" db="EMBL/GenBank/DDBJ databases">
        <title>Tropical sea cucumber genome reveals ecological adaptation and Cuvierian tubules defense mechanism.</title>
        <authorList>
            <person name="Chen T."/>
        </authorList>
    </citation>
    <scope>NUCLEOTIDE SEQUENCE</scope>
    <source>
        <strain evidence="2">Nanhai2018</strain>
        <tissue evidence="2">Muscle</tissue>
    </source>
</reference>
<keyword evidence="2" id="KW-0808">Transferase</keyword>